<feature type="compositionally biased region" description="Basic and acidic residues" evidence="1">
    <location>
        <begin position="129"/>
        <end position="139"/>
    </location>
</feature>
<evidence type="ECO:0000256" key="1">
    <source>
        <dbReference type="SAM" id="MobiDB-lite"/>
    </source>
</evidence>
<gene>
    <name evidence="2" type="ORF">CTEN210_01383</name>
</gene>
<comment type="caution">
    <text evidence="2">The sequence shown here is derived from an EMBL/GenBank/DDBJ whole genome shotgun (WGS) entry which is preliminary data.</text>
</comment>
<dbReference type="AlphaFoldDB" id="A0AAD3CHH1"/>
<feature type="region of interest" description="Disordered" evidence="1">
    <location>
        <begin position="47"/>
        <end position="68"/>
    </location>
</feature>
<evidence type="ECO:0000313" key="2">
    <source>
        <dbReference type="EMBL" id="GFH44909.1"/>
    </source>
</evidence>
<sequence length="178" mass="20765">MLSSIENRNHSGRDASLNSKASDHCCSGTTSYSQHKHFYEAKKKNIYASSSTSSSQEENKQTYRNKAYTPRAQSLVDIRNYLENLSYLLEQEETSHHDGRKLDLSKIMELADEVKSPPKRRRRRRKPKSKVEMKDQKQDQEEESEEKVELVVVQSTNFMVKVQELFSIDSQEIELILY</sequence>
<keyword evidence="3" id="KW-1185">Reference proteome</keyword>
<evidence type="ECO:0000313" key="3">
    <source>
        <dbReference type="Proteomes" id="UP001054902"/>
    </source>
</evidence>
<reference evidence="2 3" key="1">
    <citation type="journal article" date="2021" name="Sci. Rep.">
        <title>The genome of the diatom Chaetoceros tenuissimus carries an ancient integrated fragment of an extant virus.</title>
        <authorList>
            <person name="Hongo Y."/>
            <person name="Kimura K."/>
            <person name="Takaki Y."/>
            <person name="Yoshida Y."/>
            <person name="Baba S."/>
            <person name="Kobayashi G."/>
            <person name="Nagasaki K."/>
            <person name="Hano T."/>
            <person name="Tomaru Y."/>
        </authorList>
    </citation>
    <scope>NUCLEOTIDE SEQUENCE [LARGE SCALE GENOMIC DNA]</scope>
    <source>
        <strain evidence="2 3">NIES-3715</strain>
    </source>
</reference>
<protein>
    <submittedName>
        <fullName evidence="2">Uncharacterized protein</fullName>
    </submittedName>
</protein>
<accession>A0AAD3CHH1</accession>
<name>A0AAD3CHH1_9STRA</name>
<dbReference type="EMBL" id="BLLK01000020">
    <property type="protein sequence ID" value="GFH44909.1"/>
    <property type="molecule type" value="Genomic_DNA"/>
</dbReference>
<organism evidence="2 3">
    <name type="scientific">Chaetoceros tenuissimus</name>
    <dbReference type="NCBI Taxonomy" id="426638"/>
    <lineage>
        <taxon>Eukaryota</taxon>
        <taxon>Sar</taxon>
        <taxon>Stramenopiles</taxon>
        <taxon>Ochrophyta</taxon>
        <taxon>Bacillariophyta</taxon>
        <taxon>Coscinodiscophyceae</taxon>
        <taxon>Chaetocerotophycidae</taxon>
        <taxon>Chaetocerotales</taxon>
        <taxon>Chaetocerotaceae</taxon>
        <taxon>Chaetoceros</taxon>
    </lineage>
</organism>
<feature type="region of interest" description="Disordered" evidence="1">
    <location>
        <begin position="1"/>
        <end position="28"/>
    </location>
</feature>
<feature type="compositionally biased region" description="Basic residues" evidence="1">
    <location>
        <begin position="117"/>
        <end position="128"/>
    </location>
</feature>
<proteinExistence type="predicted"/>
<feature type="region of interest" description="Disordered" evidence="1">
    <location>
        <begin position="109"/>
        <end position="147"/>
    </location>
</feature>
<dbReference type="Proteomes" id="UP001054902">
    <property type="component" value="Unassembled WGS sequence"/>
</dbReference>